<dbReference type="Pfam" id="PF00583">
    <property type="entry name" value="Acetyltransf_1"/>
    <property type="match status" value="1"/>
</dbReference>
<evidence type="ECO:0000259" key="3">
    <source>
        <dbReference type="PROSITE" id="PS51186"/>
    </source>
</evidence>
<evidence type="ECO:0000313" key="4">
    <source>
        <dbReference type="EMBL" id="TQR13015.1"/>
    </source>
</evidence>
<protein>
    <submittedName>
        <fullName evidence="4">GNAT family N-acetyltransferase</fullName>
    </submittedName>
</protein>
<reference evidence="4 5" key="1">
    <citation type="submission" date="2019-05" db="EMBL/GenBank/DDBJ databases">
        <title>Psychrobacillus vulpis sp. nov., a new species isolated from feces of a red fox that inhabits in The Tablas de Daimiel Natural Park, Albacete, Spain.</title>
        <authorList>
            <person name="Rodriguez M."/>
            <person name="Reina J.C."/>
            <person name="Bejar V."/>
            <person name="Llamas I."/>
        </authorList>
    </citation>
    <scope>NUCLEOTIDE SEQUENCE [LARGE SCALE GENOMIC DNA]</scope>
    <source>
        <strain evidence="4 5">NEAU-3TGS17</strain>
    </source>
</reference>
<dbReference type="EMBL" id="VDGH01000006">
    <property type="protein sequence ID" value="TQR13015.1"/>
    <property type="molecule type" value="Genomic_DNA"/>
</dbReference>
<evidence type="ECO:0000256" key="1">
    <source>
        <dbReference type="ARBA" id="ARBA00022679"/>
    </source>
</evidence>
<dbReference type="InterPro" id="IPR016181">
    <property type="entry name" value="Acyl_CoA_acyltransferase"/>
</dbReference>
<accession>A0A544T6E0</accession>
<sequence>MNISIRNARKEDALEAVPLIMEAIGDIAMQLTGETEQAKVVQELEHLFTRTDNRHSYLYTYVAEMEGSVAGVLVFYSAEQATTLDANLAEYLSNKKGTTVKIDPETLPGEWYVDTVVVNPTYRGQGIGTKLLNHAEQLVKSFGGGKLSLNVETEKYAAISLYNRLSFDNVCPWTIIGEPFYHMVKTVRPD</sequence>
<comment type="caution">
    <text evidence="4">The sequence shown here is derived from an EMBL/GenBank/DDBJ whole genome shotgun (WGS) entry which is preliminary data.</text>
</comment>
<dbReference type="OrthoDB" id="5319888at2"/>
<dbReference type="SUPFAM" id="SSF55729">
    <property type="entry name" value="Acyl-CoA N-acyltransferases (Nat)"/>
    <property type="match status" value="1"/>
</dbReference>
<dbReference type="InterPro" id="IPR050680">
    <property type="entry name" value="YpeA/RimI_acetyltransf"/>
</dbReference>
<keyword evidence="5" id="KW-1185">Reference proteome</keyword>
<dbReference type="RefSeq" id="WP_142538897.1">
    <property type="nucleotide sequence ID" value="NZ_BMIE01000004.1"/>
</dbReference>
<dbReference type="AlphaFoldDB" id="A0A544T6E0"/>
<evidence type="ECO:0000313" key="5">
    <source>
        <dbReference type="Proteomes" id="UP000317316"/>
    </source>
</evidence>
<organism evidence="4 5">
    <name type="scientific">Psychrobacillus lasiicapitis</name>
    <dbReference type="NCBI Taxonomy" id="1636719"/>
    <lineage>
        <taxon>Bacteria</taxon>
        <taxon>Bacillati</taxon>
        <taxon>Bacillota</taxon>
        <taxon>Bacilli</taxon>
        <taxon>Bacillales</taxon>
        <taxon>Bacillaceae</taxon>
        <taxon>Psychrobacillus</taxon>
    </lineage>
</organism>
<keyword evidence="1 4" id="KW-0808">Transferase</keyword>
<proteinExistence type="predicted"/>
<dbReference type="Gene3D" id="3.40.630.30">
    <property type="match status" value="1"/>
</dbReference>
<name>A0A544T6E0_9BACI</name>
<dbReference type="Proteomes" id="UP000317316">
    <property type="component" value="Unassembled WGS sequence"/>
</dbReference>
<dbReference type="PANTHER" id="PTHR43420:SF47">
    <property type="entry name" value="N-ACETYLTRANSFERASE DOMAIN-CONTAINING PROTEIN"/>
    <property type="match status" value="1"/>
</dbReference>
<evidence type="ECO:0000256" key="2">
    <source>
        <dbReference type="ARBA" id="ARBA00023315"/>
    </source>
</evidence>
<dbReference type="PROSITE" id="PS51186">
    <property type="entry name" value="GNAT"/>
    <property type="match status" value="1"/>
</dbReference>
<dbReference type="InterPro" id="IPR000182">
    <property type="entry name" value="GNAT_dom"/>
</dbReference>
<dbReference type="CDD" id="cd04301">
    <property type="entry name" value="NAT_SF"/>
    <property type="match status" value="1"/>
</dbReference>
<dbReference type="GO" id="GO:0016747">
    <property type="term" value="F:acyltransferase activity, transferring groups other than amino-acyl groups"/>
    <property type="evidence" value="ECO:0007669"/>
    <property type="project" value="InterPro"/>
</dbReference>
<gene>
    <name evidence="4" type="ORF">FG382_10785</name>
</gene>
<feature type="domain" description="N-acetyltransferase" evidence="3">
    <location>
        <begin position="3"/>
        <end position="188"/>
    </location>
</feature>
<dbReference type="PANTHER" id="PTHR43420">
    <property type="entry name" value="ACETYLTRANSFERASE"/>
    <property type="match status" value="1"/>
</dbReference>
<keyword evidence="2" id="KW-0012">Acyltransferase</keyword>